<dbReference type="Gene3D" id="2.30.30.40">
    <property type="entry name" value="SH3 Domains"/>
    <property type="match status" value="1"/>
</dbReference>
<dbReference type="PROSITE" id="PS51257">
    <property type="entry name" value="PROKAR_LIPOPROTEIN"/>
    <property type="match status" value="1"/>
</dbReference>
<evidence type="ECO:0000256" key="1">
    <source>
        <dbReference type="SAM" id="Coils"/>
    </source>
</evidence>
<dbReference type="Proteomes" id="UP000176498">
    <property type="component" value="Unassembled WGS sequence"/>
</dbReference>
<dbReference type="AlphaFoldDB" id="A0A1G1XP42"/>
<evidence type="ECO:0000313" key="3">
    <source>
        <dbReference type="Proteomes" id="UP000176498"/>
    </source>
</evidence>
<keyword evidence="1" id="KW-0175">Coiled coil</keyword>
<organism evidence="2 3">
    <name type="scientific">Candidatus Buchananbacteria bacterium RBG_13_36_9</name>
    <dbReference type="NCBI Taxonomy" id="1797530"/>
    <lineage>
        <taxon>Bacteria</taxon>
        <taxon>Candidatus Buchananiibacteriota</taxon>
    </lineage>
</organism>
<accession>A0A1G1XP42</accession>
<sequence>MKIKISLVLVVCLPLLIGCRPFKKLNERLVAMEGKMDQYHQEEMSALQKNHQEAMAAITALNEAISKNSRNVEELGQRLDVLIQKGVEVSGQMYTHTTVHVREGPSVKYKSVGYLKGGEVVKIDRIERKWVRIKEGKWQGKWCTMLYMQLSVEPIAEPQ</sequence>
<reference evidence="2 3" key="1">
    <citation type="journal article" date="2016" name="Nat. Commun.">
        <title>Thousands of microbial genomes shed light on interconnected biogeochemical processes in an aquifer system.</title>
        <authorList>
            <person name="Anantharaman K."/>
            <person name="Brown C.T."/>
            <person name="Hug L.A."/>
            <person name="Sharon I."/>
            <person name="Castelle C.J."/>
            <person name="Probst A.J."/>
            <person name="Thomas B.C."/>
            <person name="Singh A."/>
            <person name="Wilkins M.J."/>
            <person name="Karaoz U."/>
            <person name="Brodie E.L."/>
            <person name="Williams K.H."/>
            <person name="Hubbard S.S."/>
            <person name="Banfield J.F."/>
        </authorList>
    </citation>
    <scope>NUCLEOTIDE SEQUENCE [LARGE SCALE GENOMIC DNA]</scope>
</reference>
<feature type="coiled-coil region" evidence="1">
    <location>
        <begin position="22"/>
        <end position="64"/>
    </location>
</feature>
<name>A0A1G1XP42_9BACT</name>
<gene>
    <name evidence="2" type="ORF">A2Y82_02695</name>
</gene>
<proteinExistence type="predicted"/>
<evidence type="ECO:0000313" key="2">
    <source>
        <dbReference type="EMBL" id="OGY41761.1"/>
    </source>
</evidence>
<protein>
    <submittedName>
        <fullName evidence="2">Uncharacterized protein</fullName>
    </submittedName>
</protein>
<comment type="caution">
    <text evidence="2">The sequence shown here is derived from an EMBL/GenBank/DDBJ whole genome shotgun (WGS) entry which is preliminary data.</text>
</comment>
<dbReference type="EMBL" id="MHHZ01000014">
    <property type="protein sequence ID" value="OGY41761.1"/>
    <property type="molecule type" value="Genomic_DNA"/>
</dbReference>